<evidence type="ECO:0000256" key="5">
    <source>
        <dbReference type="SAM" id="Coils"/>
    </source>
</evidence>
<evidence type="ECO:0000313" key="9">
    <source>
        <dbReference type="EMBL" id="CAE8734153.1"/>
    </source>
</evidence>
<evidence type="ECO:0000259" key="8">
    <source>
        <dbReference type="Pfam" id="PF13087"/>
    </source>
</evidence>
<evidence type="ECO:0000256" key="6">
    <source>
        <dbReference type="SAM" id="MobiDB-lite"/>
    </source>
</evidence>
<sequence length="911" mass="99814">MAIAHSSSDICLQSRTFSALHSLQRPGLPVHQRGVSLATVMDFGGSHVGSDESVWVFPVFKLALQVAGSQMSLEAAWVDSAAAKEQWRQLDMLAGDWEGSQGKESSRWTIKREGSSHVLYDKVHVGWHSILSPPDAERWRWASRGSWAVTVRLVGWNKLEVVAGVGSRSAWTVHCKRKDGQFFTQGSVVLLSSGSDRRLGKLERNRESLVICCGPSSLSGHQLQVRLLGVSLPAASRELQAVWGARAMPQSLLSQLLGSSPGCGALGADGFFDPSEASFSAHRPPCLQELNKSQVRAVDAATKSEAGFSLIWGPPGTGKSQTVLALINAIHLRKMQEYHMRIEEIVLGPDTGDSGQRWREAVERAPRLLVTASSNAAVEGLLKRVCEHGFKDTCGNRYDPWGLIRVGTDRGLGNSKDLDDRVKKLLEITVEEAASNLKNVNADLEALTQKIGRLRREVQRLKSACPLPRGWEAVLSDGSEKQLLFYHVESKRVSNKSPPPPSPGEPQVLPLQMPHVSGRLTDIISCSDSWWQLSSERDRLVLLAERPATSPSRDLLSKIEASLLGTGHVVFATLNSSARLRPFMLNKHCPPFSAVVVDEAAQASEPSTLVPLELAGAGSCVLLGDDRQLPPTVFTSGAESQFVSRPLFERLRLLGHSAHLLDEQYRMRPEISAFPRAYFYGRELRDAQSVLQRPTRKLHKLIPPFLFLDLGSSRAERTPDGSWRNEDEARLCAQLVAALRREALRLGESDLANDIGVITPYRAQQSCVQQALQAGKVDVSPGIVQTVDAYQGREFEVVIFSTTRASPASSDQKPTCIGFLADERRLNVALTRSRSVLIVVGHANTLVAHAAFRALIAHARLQTRGYRQLATSADCKQLFESSERKVMSVGGTHPANRANRSLTPGLNTKMV</sequence>
<dbReference type="InterPro" id="IPR027417">
    <property type="entry name" value="P-loop_NTPase"/>
</dbReference>
<proteinExistence type="predicted"/>
<evidence type="ECO:0008006" key="11">
    <source>
        <dbReference type="Google" id="ProtNLM"/>
    </source>
</evidence>
<reference evidence="9" key="1">
    <citation type="submission" date="2021-02" db="EMBL/GenBank/DDBJ databases">
        <authorList>
            <person name="Dougan E. K."/>
            <person name="Rhodes N."/>
            <person name="Thang M."/>
            <person name="Chan C."/>
        </authorList>
    </citation>
    <scope>NUCLEOTIDE SEQUENCE</scope>
</reference>
<dbReference type="InterPro" id="IPR047187">
    <property type="entry name" value="SF1_C_Upf1"/>
</dbReference>
<evidence type="ECO:0000256" key="4">
    <source>
        <dbReference type="ARBA" id="ARBA00022840"/>
    </source>
</evidence>
<accession>A0A813LPI4</accession>
<feature type="region of interest" description="Disordered" evidence="6">
    <location>
        <begin position="889"/>
        <end position="911"/>
    </location>
</feature>
<keyword evidence="5" id="KW-0175">Coiled coil</keyword>
<evidence type="ECO:0000259" key="7">
    <source>
        <dbReference type="Pfam" id="PF13086"/>
    </source>
</evidence>
<evidence type="ECO:0000256" key="2">
    <source>
        <dbReference type="ARBA" id="ARBA00022801"/>
    </source>
</evidence>
<feature type="coiled-coil region" evidence="5">
    <location>
        <begin position="423"/>
        <end position="464"/>
    </location>
</feature>
<dbReference type="AlphaFoldDB" id="A0A813LPI4"/>
<gene>
    <name evidence="9" type="ORF">PGLA2088_LOCUS47165</name>
</gene>
<feature type="compositionally biased region" description="Polar residues" evidence="6">
    <location>
        <begin position="898"/>
        <end position="911"/>
    </location>
</feature>
<dbReference type="PANTHER" id="PTHR10887">
    <property type="entry name" value="DNA2/NAM7 HELICASE FAMILY"/>
    <property type="match status" value="1"/>
</dbReference>
<keyword evidence="2" id="KW-0378">Hydrolase</keyword>
<name>A0A813LPI4_POLGL</name>
<evidence type="ECO:0000313" key="10">
    <source>
        <dbReference type="Proteomes" id="UP000626109"/>
    </source>
</evidence>
<dbReference type="Pfam" id="PF13087">
    <property type="entry name" value="AAA_12"/>
    <property type="match status" value="1"/>
</dbReference>
<dbReference type="Gene3D" id="3.40.50.300">
    <property type="entry name" value="P-loop containing nucleotide triphosphate hydrolases"/>
    <property type="match status" value="2"/>
</dbReference>
<dbReference type="EMBL" id="CAJNNW010036423">
    <property type="protein sequence ID" value="CAE8734153.1"/>
    <property type="molecule type" value="Genomic_DNA"/>
</dbReference>
<protein>
    <recommendedName>
        <fullName evidence="11">RNA helicase</fullName>
    </recommendedName>
</protein>
<dbReference type="GO" id="GO:0005694">
    <property type="term" value="C:chromosome"/>
    <property type="evidence" value="ECO:0007669"/>
    <property type="project" value="UniProtKB-ARBA"/>
</dbReference>
<organism evidence="9 10">
    <name type="scientific">Polarella glacialis</name>
    <name type="common">Dinoflagellate</name>
    <dbReference type="NCBI Taxonomy" id="89957"/>
    <lineage>
        <taxon>Eukaryota</taxon>
        <taxon>Sar</taxon>
        <taxon>Alveolata</taxon>
        <taxon>Dinophyceae</taxon>
        <taxon>Suessiales</taxon>
        <taxon>Suessiaceae</taxon>
        <taxon>Polarella</taxon>
    </lineage>
</organism>
<dbReference type="FunFam" id="3.40.50.300:FF:000326">
    <property type="entry name" value="P-loop containing nucleoside triphosphate hydrolase"/>
    <property type="match status" value="1"/>
</dbReference>
<dbReference type="Pfam" id="PF13086">
    <property type="entry name" value="AAA_11"/>
    <property type="match status" value="1"/>
</dbReference>
<dbReference type="InterPro" id="IPR041679">
    <property type="entry name" value="DNA2/NAM7-like_C"/>
</dbReference>
<comment type="caution">
    <text evidence="9">The sequence shown here is derived from an EMBL/GenBank/DDBJ whole genome shotgun (WGS) entry which is preliminary data.</text>
</comment>
<dbReference type="Proteomes" id="UP000626109">
    <property type="component" value="Unassembled WGS sequence"/>
</dbReference>
<keyword evidence="3" id="KW-0347">Helicase</keyword>
<dbReference type="GO" id="GO:0005524">
    <property type="term" value="F:ATP binding"/>
    <property type="evidence" value="ECO:0007669"/>
    <property type="project" value="UniProtKB-KW"/>
</dbReference>
<feature type="domain" description="DNA2/NAM7 helicase helicase" evidence="7">
    <location>
        <begin position="289"/>
        <end position="635"/>
    </location>
</feature>
<dbReference type="InterPro" id="IPR045055">
    <property type="entry name" value="DNA2/NAM7-like"/>
</dbReference>
<dbReference type="CDD" id="cd18808">
    <property type="entry name" value="SF1_C_Upf1"/>
    <property type="match status" value="1"/>
</dbReference>
<dbReference type="GO" id="GO:0016787">
    <property type="term" value="F:hydrolase activity"/>
    <property type="evidence" value="ECO:0007669"/>
    <property type="project" value="UniProtKB-KW"/>
</dbReference>
<dbReference type="PANTHER" id="PTHR10887:SF495">
    <property type="entry name" value="HELICASE SENATAXIN ISOFORM X1-RELATED"/>
    <property type="match status" value="1"/>
</dbReference>
<keyword evidence="4" id="KW-0067">ATP-binding</keyword>
<dbReference type="InterPro" id="IPR041677">
    <property type="entry name" value="DNA2/NAM7_AAA_11"/>
</dbReference>
<evidence type="ECO:0000256" key="3">
    <source>
        <dbReference type="ARBA" id="ARBA00022806"/>
    </source>
</evidence>
<evidence type="ECO:0000256" key="1">
    <source>
        <dbReference type="ARBA" id="ARBA00022741"/>
    </source>
</evidence>
<dbReference type="GO" id="GO:0004386">
    <property type="term" value="F:helicase activity"/>
    <property type="evidence" value="ECO:0007669"/>
    <property type="project" value="UniProtKB-KW"/>
</dbReference>
<keyword evidence="1" id="KW-0547">Nucleotide-binding</keyword>
<feature type="domain" description="DNA2/NAM7 helicase-like C-terminal" evidence="8">
    <location>
        <begin position="644"/>
        <end position="843"/>
    </location>
</feature>
<dbReference type="SUPFAM" id="SSF52540">
    <property type="entry name" value="P-loop containing nucleoside triphosphate hydrolases"/>
    <property type="match status" value="1"/>
</dbReference>